<comment type="caution">
    <text evidence="1">The sequence shown here is derived from an EMBL/GenBank/DDBJ whole genome shotgun (WGS) entry which is preliminary data.</text>
</comment>
<evidence type="ECO:0000313" key="2">
    <source>
        <dbReference type="Proteomes" id="UP001295740"/>
    </source>
</evidence>
<name>A0AAI8YQJ4_9PEZI</name>
<dbReference type="EMBL" id="CAUWAG010000020">
    <property type="protein sequence ID" value="CAJ2513476.1"/>
    <property type="molecule type" value="Genomic_DNA"/>
</dbReference>
<reference evidence="1" key="1">
    <citation type="submission" date="2023-10" db="EMBL/GenBank/DDBJ databases">
        <authorList>
            <person name="Hackl T."/>
        </authorList>
    </citation>
    <scope>NUCLEOTIDE SEQUENCE</scope>
</reference>
<organism evidence="1 2">
    <name type="scientific">Anthostomella pinea</name>
    <dbReference type="NCBI Taxonomy" id="933095"/>
    <lineage>
        <taxon>Eukaryota</taxon>
        <taxon>Fungi</taxon>
        <taxon>Dikarya</taxon>
        <taxon>Ascomycota</taxon>
        <taxon>Pezizomycotina</taxon>
        <taxon>Sordariomycetes</taxon>
        <taxon>Xylariomycetidae</taxon>
        <taxon>Xylariales</taxon>
        <taxon>Xylariaceae</taxon>
        <taxon>Anthostomella</taxon>
    </lineage>
</organism>
<evidence type="ECO:0000313" key="1">
    <source>
        <dbReference type="EMBL" id="CAJ2513476.1"/>
    </source>
</evidence>
<protein>
    <submittedName>
        <fullName evidence="1">Uu.00g015950.m01.CDS01</fullName>
    </submittedName>
</protein>
<dbReference type="Proteomes" id="UP001295740">
    <property type="component" value="Unassembled WGS sequence"/>
</dbReference>
<accession>A0AAI8YQJ4</accession>
<dbReference type="AlphaFoldDB" id="A0AAI8YQJ4"/>
<proteinExistence type="predicted"/>
<sequence length="66" mass="7208">MTPLDLRFRGHLHELSDGRAATYPTNSLRIDSAQTECLWDALAAEEVLTNQGGAEDGTPTDSRSTF</sequence>
<keyword evidence="2" id="KW-1185">Reference proteome</keyword>
<gene>
    <name evidence="1" type="ORF">KHLLAP_LOCUS13944</name>
</gene>